<dbReference type="Gene3D" id="1.20.1250.20">
    <property type="entry name" value="MFS general substrate transporter like domains"/>
    <property type="match status" value="1"/>
</dbReference>
<dbReference type="STRING" id="658196.A0A397TSM9"/>
<evidence type="ECO:0000256" key="5">
    <source>
        <dbReference type="ARBA" id="ARBA00022989"/>
    </source>
</evidence>
<protein>
    <submittedName>
        <fullName evidence="11">Sugar transporter</fullName>
    </submittedName>
</protein>
<feature type="transmembrane region" description="Helical" evidence="9">
    <location>
        <begin position="409"/>
        <end position="428"/>
    </location>
</feature>
<dbReference type="PROSITE" id="PS00216">
    <property type="entry name" value="SUGAR_TRANSPORT_1"/>
    <property type="match status" value="2"/>
</dbReference>
<sequence length="508" mass="56378">MTGNKFYVYACAGFSAIGGLLFGYDIGVISGVLTMIHFREEFPSGPAKEGSIVSSFLAGCFFGALASGYLSDKLGRKYSVLVGSIVFFVGGVLQATSATFAQLYTGRVISGIAVGGLSMIVPLYQSEISPKEIRGRLVSLQQWSITIGIAISFWIDYATEKIDSPQQWRIPLWLQIVPASILVIGTYFLPFSPRWLLDHDRDEEAIEVLAKLQGGGDKNAAIVQEEYREIKENIKFEREIAAKSYLELLKVGPENIRRRMILGVCIQMFQQLTGINAIMYYAPQIFSNAGLASNSSRLLATGINGIVNMLSTIPAILWIDRWGRRPTLISGGILMGMSMLIIGCVLAVHGTKYYDATLGKHFLHLDNKSSSYAVIVFIYVFVASFAYSWGPTGWIYPAEIYPLRIRGKAMSVTTASNWLFNFFIGQIVPTLMDDITWGTYIIFGILCVIMAIAIFAFYPETKGKSLEEMDDLFKKTSTSKQQKSRDLEVGKPEEQTINKNEPIIQKLN</sequence>
<feature type="transmembrane region" description="Helical" evidence="9">
    <location>
        <begin position="108"/>
        <end position="125"/>
    </location>
</feature>
<dbReference type="GO" id="GO:0005351">
    <property type="term" value="F:carbohydrate:proton symporter activity"/>
    <property type="evidence" value="ECO:0007669"/>
    <property type="project" value="TreeGrafter"/>
</dbReference>
<feature type="transmembrane region" description="Helical" evidence="9">
    <location>
        <begin position="331"/>
        <end position="350"/>
    </location>
</feature>
<feature type="transmembrane region" description="Helical" evidence="9">
    <location>
        <begin position="370"/>
        <end position="389"/>
    </location>
</feature>
<dbReference type="InterPro" id="IPR003663">
    <property type="entry name" value="Sugar/inositol_transpt"/>
</dbReference>
<evidence type="ECO:0000256" key="4">
    <source>
        <dbReference type="ARBA" id="ARBA00022692"/>
    </source>
</evidence>
<dbReference type="PANTHER" id="PTHR48022:SF7">
    <property type="entry name" value="MAJOR FACILITATOR SUPERFAMILY (MFS) PROFILE DOMAIN-CONTAINING PROTEIN-RELATED"/>
    <property type="match status" value="1"/>
</dbReference>
<feature type="transmembrane region" description="Helical" evidence="9">
    <location>
        <begin position="440"/>
        <end position="459"/>
    </location>
</feature>
<keyword evidence="3 7" id="KW-0813">Transport</keyword>
<keyword evidence="6 9" id="KW-0472">Membrane</keyword>
<evidence type="ECO:0000313" key="11">
    <source>
        <dbReference type="EMBL" id="RIA98081.1"/>
    </source>
</evidence>
<dbReference type="InterPro" id="IPR020846">
    <property type="entry name" value="MFS_dom"/>
</dbReference>
<keyword evidence="11" id="KW-0762">Sugar transport</keyword>
<reference evidence="11 12" key="1">
    <citation type="submission" date="2018-06" db="EMBL/GenBank/DDBJ databases">
        <title>Comparative genomics reveals the genomic features of Rhizophagus irregularis, R. cerebriforme, R. diaphanum and Gigaspora rosea, and their symbiotic lifestyle signature.</title>
        <authorList>
            <person name="Morin E."/>
            <person name="San Clemente H."/>
            <person name="Chen E.C.H."/>
            <person name="De La Providencia I."/>
            <person name="Hainaut M."/>
            <person name="Kuo A."/>
            <person name="Kohler A."/>
            <person name="Murat C."/>
            <person name="Tang N."/>
            <person name="Roy S."/>
            <person name="Loubradou J."/>
            <person name="Henrissat B."/>
            <person name="Grigoriev I.V."/>
            <person name="Corradi N."/>
            <person name="Roux C."/>
            <person name="Martin F.M."/>
        </authorList>
    </citation>
    <scope>NUCLEOTIDE SEQUENCE [LARGE SCALE GENOMIC DNA]</scope>
    <source>
        <strain evidence="11 12">DAOM 227022</strain>
    </source>
</reference>
<accession>A0A397TSM9</accession>
<evidence type="ECO:0000256" key="8">
    <source>
        <dbReference type="SAM" id="MobiDB-lite"/>
    </source>
</evidence>
<gene>
    <name evidence="11" type="ORF">C1645_850593</name>
</gene>
<feature type="transmembrane region" description="Helical" evidence="9">
    <location>
        <begin position="52"/>
        <end position="71"/>
    </location>
</feature>
<organism evidence="11 12">
    <name type="scientific">Glomus cerebriforme</name>
    <dbReference type="NCBI Taxonomy" id="658196"/>
    <lineage>
        <taxon>Eukaryota</taxon>
        <taxon>Fungi</taxon>
        <taxon>Fungi incertae sedis</taxon>
        <taxon>Mucoromycota</taxon>
        <taxon>Glomeromycotina</taxon>
        <taxon>Glomeromycetes</taxon>
        <taxon>Glomerales</taxon>
        <taxon>Glomeraceae</taxon>
        <taxon>Glomus</taxon>
    </lineage>
</organism>
<feature type="transmembrane region" description="Helical" evidence="9">
    <location>
        <begin position="170"/>
        <end position="189"/>
    </location>
</feature>
<comment type="similarity">
    <text evidence="2 7">Belongs to the major facilitator superfamily. Sugar transporter (TC 2.A.1.1) family.</text>
</comment>
<dbReference type="NCBIfam" id="TIGR00879">
    <property type="entry name" value="SP"/>
    <property type="match status" value="1"/>
</dbReference>
<dbReference type="PANTHER" id="PTHR48022">
    <property type="entry name" value="PLASTIDIC GLUCOSE TRANSPORTER 4"/>
    <property type="match status" value="1"/>
</dbReference>
<dbReference type="InterPro" id="IPR050360">
    <property type="entry name" value="MFS_Sugar_Transporters"/>
</dbReference>
<dbReference type="PROSITE" id="PS50850">
    <property type="entry name" value="MFS"/>
    <property type="match status" value="1"/>
</dbReference>
<feature type="transmembrane region" description="Helical" evidence="9">
    <location>
        <begin position="137"/>
        <end position="155"/>
    </location>
</feature>
<dbReference type="FunFam" id="1.20.1250.20:FF:000026">
    <property type="entry name" value="MFS quinate transporter QutD"/>
    <property type="match status" value="1"/>
</dbReference>
<evidence type="ECO:0000256" key="6">
    <source>
        <dbReference type="ARBA" id="ARBA00023136"/>
    </source>
</evidence>
<evidence type="ECO:0000256" key="2">
    <source>
        <dbReference type="ARBA" id="ARBA00010992"/>
    </source>
</evidence>
<feature type="region of interest" description="Disordered" evidence="8">
    <location>
        <begin position="475"/>
        <end position="508"/>
    </location>
</feature>
<dbReference type="PRINTS" id="PR00171">
    <property type="entry name" value="SUGRTRNSPORT"/>
</dbReference>
<comment type="caution">
    <text evidence="11">The sequence shown here is derived from an EMBL/GenBank/DDBJ whole genome shotgun (WGS) entry which is preliminary data.</text>
</comment>
<evidence type="ECO:0000256" key="9">
    <source>
        <dbReference type="SAM" id="Phobius"/>
    </source>
</evidence>
<keyword evidence="4 9" id="KW-0812">Transmembrane</keyword>
<evidence type="ECO:0000256" key="7">
    <source>
        <dbReference type="RuleBase" id="RU003346"/>
    </source>
</evidence>
<dbReference type="Pfam" id="PF00083">
    <property type="entry name" value="Sugar_tr"/>
    <property type="match status" value="1"/>
</dbReference>
<feature type="compositionally biased region" description="Basic and acidic residues" evidence="8">
    <location>
        <begin position="483"/>
        <end position="496"/>
    </location>
</feature>
<evidence type="ECO:0000313" key="12">
    <source>
        <dbReference type="Proteomes" id="UP000265703"/>
    </source>
</evidence>
<feature type="transmembrane region" description="Helical" evidence="9">
    <location>
        <begin position="7"/>
        <end position="32"/>
    </location>
</feature>
<feature type="transmembrane region" description="Helical" evidence="9">
    <location>
        <begin position="78"/>
        <end position="96"/>
    </location>
</feature>
<dbReference type="Proteomes" id="UP000265703">
    <property type="component" value="Unassembled WGS sequence"/>
</dbReference>
<dbReference type="OrthoDB" id="4142200at2759"/>
<feature type="transmembrane region" description="Helical" evidence="9">
    <location>
        <begin position="302"/>
        <end position="319"/>
    </location>
</feature>
<proteinExistence type="inferred from homology"/>
<evidence type="ECO:0000259" key="10">
    <source>
        <dbReference type="PROSITE" id="PS50850"/>
    </source>
</evidence>
<evidence type="ECO:0000256" key="3">
    <source>
        <dbReference type="ARBA" id="ARBA00022448"/>
    </source>
</evidence>
<dbReference type="InterPro" id="IPR036259">
    <property type="entry name" value="MFS_trans_sf"/>
</dbReference>
<keyword evidence="12" id="KW-1185">Reference proteome</keyword>
<comment type="subcellular location">
    <subcellularLocation>
        <location evidence="1">Membrane</location>
        <topology evidence="1">Multi-pass membrane protein</topology>
    </subcellularLocation>
</comment>
<dbReference type="GO" id="GO:0016020">
    <property type="term" value="C:membrane"/>
    <property type="evidence" value="ECO:0007669"/>
    <property type="project" value="UniProtKB-SubCell"/>
</dbReference>
<dbReference type="CDD" id="cd17356">
    <property type="entry name" value="MFS_HXT"/>
    <property type="match status" value="1"/>
</dbReference>
<dbReference type="SUPFAM" id="SSF103473">
    <property type="entry name" value="MFS general substrate transporter"/>
    <property type="match status" value="1"/>
</dbReference>
<keyword evidence="5 9" id="KW-1133">Transmembrane helix</keyword>
<dbReference type="EMBL" id="QKYT01000021">
    <property type="protein sequence ID" value="RIA98081.1"/>
    <property type="molecule type" value="Genomic_DNA"/>
</dbReference>
<evidence type="ECO:0000256" key="1">
    <source>
        <dbReference type="ARBA" id="ARBA00004141"/>
    </source>
</evidence>
<feature type="domain" description="Major facilitator superfamily (MFS) profile" evidence="10">
    <location>
        <begin position="11"/>
        <end position="462"/>
    </location>
</feature>
<feature type="transmembrane region" description="Helical" evidence="9">
    <location>
        <begin position="260"/>
        <end position="282"/>
    </location>
</feature>
<dbReference type="InterPro" id="IPR005828">
    <property type="entry name" value="MFS_sugar_transport-like"/>
</dbReference>
<dbReference type="PROSITE" id="PS00217">
    <property type="entry name" value="SUGAR_TRANSPORT_2"/>
    <property type="match status" value="1"/>
</dbReference>
<name>A0A397TSM9_9GLOM</name>
<dbReference type="AlphaFoldDB" id="A0A397TSM9"/>
<dbReference type="InterPro" id="IPR005829">
    <property type="entry name" value="Sugar_transporter_CS"/>
</dbReference>